<evidence type="ECO:0000256" key="1">
    <source>
        <dbReference type="SAM" id="Phobius"/>
    </source>
</evidence>
<feature type="transmembrane region" description="Helical" evidence="1">
    <location>
        <begin position="217"/>
        <end position="240"/>
    </location>
</feature>
<dbReference type="RefSeq" id="WP_348947124.1">
    <property type="nucleotide sequence ID" value="NZ_JBDZYD010000001.1"/>
</dbReference>
<organism evidence="2 3">
    <name type="scientific">Amycolatopsis melonis</name>
    <dbReference type="NCBI Taxonomy" id="3156488"/>
    <lineage>
        <taxon>Bacteria</taxon>
        <taxon>Bacillati</taxon>
        <taxon>Actinomycetota</taxon>
        <taxon>Actinomycetes</taxon>
        <taxon>Pseudonocardiales</taxon>
        <taxon>Pseudonocardiaceae</taxon>
        <taxon>Amycolatopsis</taxon>
    </lineage>
</organism>
<evidence type="ECO:0000313" key="2">
    <source>
        <dbReference type="EMBL" id="MEQ0557811.1"/>
    </source>
</evidence>
<dbReference type="Pfam" id="PF13803">
    <property type="entry name" value="DUF4184"/>
    <property type="match status" value="1"/>
</dbReference>
<name>A0ABV0L6L0_9PSEU</name>
<protein>
    <submittedName>
        <fullName evidence="2">DUF4184 family protein</fullName>
    </submittedName>
</protein>
<feature type="transmembrane region" description="Helical" evidence="1">
    <location>
        <begin position="179"/>
        <end position="197"/>
    </location>
</feature>
<keyword evidence="1" id="KW-1133">Transmembrane helix</keyword>
<dbReference type="InterPro" id="IPR025238">
    <property type="entry name" value="DUF4184"/>
</dbReference>
<dbReference type="Proteomes" id="UP001440984">
    <property type="component" value="Unassembled WGS sequence"/>
</dbReference>
<keyword evidence="1" id="KW-0812">Transmembrane</keyword>
<keyword evidence="3" id="KW-1185">Reference proteome</keyword>
<feature type="transmembrane region" description="Helical" evidence="1">
    <location>
        <begin position="98"/>
        <end position="118"/>
    </location>
</feature>
<dbReference type="EMBL" id="JBDZYD010000001">
    <property type="protein sequence ID" value="MEQ0557811.1"/>
    <property type="molecule type" value="Genomic_DNA"/>
</dbReference>
<proteinExistence type="predicted"/>
<gene>
    <name evidence="2" type="ORF">ABJI51_01925</name>
</gene>
<keyword evidence="1" id="KW-0472">Membrane</keyword>
<feature type="transmembrane region" description="Helical" evidence="1">
    <location>
        <begin position="138"/>
        <end position="158"/>
    </location>
</feature>
<comment type="caution">
    <text evidence="2">The sequence shown here is derived from an EMBL/GenBank/DDBJ whole genome shotgun (WGS) entry which is preliminary data.</text>
</comment>
<sequence>MPFTLSHPAAVLPLARRPLVASALVAGSVAPDLFWFVPRLPGVGLTRTHEFTSVLWLDPLLALVLLAVFHLLLKRPLLALAPESLAGRLPRHFSWKRPGWIALSLVLGAATHVGWDAFTHEHDGLPFLRTPLVTGVDVGRLIQLLSTIAGAVVLAWWLRNWYRTTPSAPAPPPTRFRKPVFGFLAAGALTGVLTQVLPFLAHHDPMTRAGVFGNATYLLATGACSGFAAALGFYALAWHVRYRALYAKKAAPGSGLPAGGIRR</sequence>
<accession>A0ABV0L6L0</accession>
<evidence type="ECO:0000313" key="3">
    <source>
        <dbReference type="Proteomes" id="UP001440984"/>
    </source>
</evidence>
<feature type="transmembrane region" description="Helical" evidence="1">
    <location>
        <begin position="51"/>
        <end position="73"/>
    </location>
</feature>
<reference evidence="2 3" key="1">
    <citation type="submission" date="2024-05" db="EMBL/GenBank/DDBJ databases">
        <authorList>
            <person name="Zhao H."/>
            <person name="Xu Y."/>
            <person name="Lin S."/>
            <person name="Spain J.C."/>
            <person name="Zhou N.-Y."/>
        </authorList>
    </citation>
    <scope>NUCLEOTIDE SEQUENCE [LARGE SCALE GENOMIC DNA]</scope>
    <source>
        <strain evidence="2 3">NEAU-NG30</strain>
    </source>
</reference>